<keyword evidence="11 12" id="KW-0472">Membrane</keyword>
<feature type="transmembrane region" description="Helical" evidence="12">
    <location>
        <begin position="6"/>
        <end position="27"/>
    </location>
</feature>
<evidence type="ECO:0000256" key="8">
    <source>
        <dbReference type="ARBA" id="ARBA00022692"/>
    </source>
</evidence>
<evidence type="ECO:0000256" key="10">
    <source>
        <dbReference type="ARBA" id="ARBA00022989"/>
    </source>
</evidence>
<gene>
    <name evidence="13" type="ORF">SAMN05421538_10632</name>
</gene>
<evidence type="ECO:0000256" key="2">
    <source>
        <dbReference type="ARBA" id="ARBA00004377"/>
    </source>
</evidence>
<keyword evidence="9 12" id="KW-0201">Cytochrome c-type biogenesis</keyword>
<dbReference type="GO" id="GO:0005886">
    <property type="term" value="C:plasma membrane"/>
    <property type="evidence" value="ECO:0007669"/>
    <property type="project" value="UniProtKB-SubCell"/>
</dbReference>
<dbReference type="GO" id="GO:0017004">
    <property type="term" value="P:cytochrome complex assembly"/>
    <property type="evidence" value="ECO:0007669"/>
    <property type="project" value="UniProtKB-KW"/>
</dbReference>
<comment type="subcellular location">
    <subcellularLocation>
        <location evidence="2 12">Cell inner membrane</location>
        <topology evidence="2 12">Single-pass membrane protein</topology>
    </subcellularLocation>
</comment>
<keyword evidence="10 12" id="KW-1133">Transmembrane helix</keyword>
<evidence type="ECO:0000256" key="5">
    <source>
        <dbReference type="ARBA" id="ARBA00022448"/>
    </source>
</evidence>
<evidence type="ECO:0000256" key="9">
    <source>
        <dbReference type="ARBA" id="ARBA00022748"/>
    </source>
</evidence>
<dbReference type="GO" id="GO:0015886">
    <property type="term" value="P:heme transport"/>
    <property type="evidence" value="ECO:0007669"/>
    <property type="project" value="InterPro"/>
</dbReference>
<evidence type="ECO:0000256" key="11">
    <source>
        <dbReference type="ARBA" id="ARBA00023136"/>
    </source>
</evidence>
<evidence type="ECO:0000256" key="3">
    <source>
        <dbReference type="ARBA" id="ARBA00008741"/>
    </source>
</evidence>
<sequence length="50" mass="5538">MIELGKYAGTVLLAYGVSLALLIALIWHSVARNARARDELEAQEGRRDAR</sequence>
<dbReference type="AlphaFoldDB" id="A0A1G7C9S6"/>
<evidence type="ECO:0000313" key="13">
    <source>
        <dbReference type="EMBL" id="SDE36061.1"/>
    </source>
</evidence>
<dbReference type="RefSeq" id="WP_090523677.1">
    <property type="nucleotide sequence ID" value="NZ_FNAH01000006.1"/>
</dbReference>
<evidence type="ECO:0000313" key="14">
    <source>
        <dbReference type="Proteomes" id="UP000199344"/>
    </source>
</evidence>
<keyword evidence="6 12" id="KW-1003">Cell membrane</keyword>
<keyword evidence="5 12" id="KW-0813">Transport</keyword>
<comment type="similarity">
    <text evidence="3 12">Belongs to the CcmD/CycX/HelD family.</text>
</comment>
<protein>
    <recommendedName>
        <fullName evidence="4 12">Heme exporter protein D</fullName>
    </recommendedName>
</protein>
<keyword evidence="7 12" id="KW-0997">Cell inner membrane</keyword>
<name>A0A1G7C9S6_9RHOB</name>
<dbReference type="OrthoDB" id="7874534at2"/>
<dbReference type="Proteomes" id="UP000199344">
    <property type="component" value="Unassembled WGS sequence"/>
</dbReference>
<keyword evidence="8 12" id="KW-0812">Transmembrane</keyword>
<comment type="function">
    <text evidence="1 12">Required for the export of heme to the periplasm for the biogenesis of c-type cytochromes.</text>
</comment>
<organism evidence="13 14">
    <name type="scientific">Paracoccus isoporae</name>
    <dbReference type="NCBI Taxonomy" id="591205"/>
    <lineage>
        <taxon>Bacteria</taxon>
        <taxon>Pseudomonadati</taxon>
        <taxon>Pseudomonadota</taxon>
        <taxon>Alphaproteobacteria</taxon>
        <taxon>Rhodobacterales</taxon>
        <taxon>Paracoccaceae</taxon>
        <taxon>Paracoccus</taxon>
    </lineage>
</organism>
<evidence type="ECO:0000256" key="1">
    <source>
        <dbReference type="ARBA" id="ARBA00002442"/>
    </source>
</evidence>
<evidence type="ECO:0000256" key="12">
    <source>
        <dbReference type="RuleBase" id="RU363101"/>
    </source>
</evidence>
<dbReference type="NCBIfam" id="TIGR03141">
    <property type="entry name" value="cytochro_ccmD"/>
    <property type="match status" value="1"/>
</dbReference>
<dbReference type="Pfam" id="PF04995">
    <property type="entry name" value="CcmD"/>
    <property type="match status" value="1"/>
</dbReference>
<evidence type="ECO:0000256" key="7">
    <source>
        <dbReference type="ARBA" id="ARBA00022519"/>
    </source>
</evidence>
<reference evidence="13 14" key="1">
    <citation type="submission" date="2016-10" db="EMBL/GenBank/DDBJ databases">
        <authorList>
            <person name="de Groot N.N."/>
        </authorList>
    </citation>
    <scope>NUCLEOTIDE SEQUENCE [LARGE SCALE GENOMIC DNA]</scope>
    <source>
        <strain evidence="13 14">DSM 22220</strain>
    </source>
</reference>
<evidence type="ECO:0000256" key="6">
    <source>
        <dbReference type="ARBA" id="ARBA00022475"/>
    </source>
</evidence>
<keyword evidence="14" id="KW-1185">Reference proteome</keyword>
<proteinExistence type="inferred from homology"/>
<dbReference type="InterPro" id="IPR007078">
    <property type="entry name" value="Haem_export_protD_CcmD"/>
</dbReference>
<accession>A0A1G7C9S6</accession>
<evidence type="ECO:0000256" key="4">
    <source>
        <dbReference type="ARBA" id="ARBA00016461"/>
    </source>
</evidence>
<dbReference type="EMBL" id="FNAH01000006">
    <property type="protein sequence ID" value="SDE36061.1"/>
    <property type="molecule type" value="Genomic_DNA"/>
</dbReference>